<name>A0A097IVW2_9POXV</name>
<feature type="transmembrane region" description="Helical" evidence="1">
    <location>
        <begin position="7"/>
        <end position="24"/>
    </location>
</feature>
<keyword evidence="1" id="KW-1133">Transmembrane helix</keyword>
<protein>
    <submittedName>
        <fullName evidence="2">MV membrane protein virulence factor</fullName>
    </submittedName>
</protein>
<dbReference type="Pfam" id="PF06269">
    <property type="entry name" value="DUF1029"/>
    <property type="match status" value="1"/>
</dbReference>
<keyword evidence="1" id="KW-0812">Transmembrane</keyword>
<dbReference type="Proteomes" id="UP000121784">
    <property type="component" value="Segment"/>
</dbReference>
<proteinExistence type="predicted"/>
<reference evidence="2 3" key="1">
    <citation type="submission" date="2014-09" db="EMBL/GenBank/DDBJ databases">
        <title>Complete Genome Sequence of the Embu Virus Strain SPAn 880.</title>
        <authorList>
            <person name="Ibrahim M.S."/>
            <person name="Antwerpen M.H."/>
            <person name="Georgi E."/>
            <person name="Vette P."/>
            <person name="Zoeller G."/>
            <person name="Meyer H."/>
        </authorList>
    </citation>
    <scope>NUCLEOTIDE SEQUENCE [LARGE SCALE GENOMIC DNA]</scope>
    <source>
        <strain evidence="2">SPAn880</strain>
    </source>
</reference>
<feature type="transmembrane region" description="Helical" evidence="1">
    <location>
        <begin position="30"/>
        <end position="49"/>
    </location>
</feature>
<evidence type="ECO:0000256" key="1">
    <source>
        <dbReference type="SAM" id="Phobius"/>
    </source>
</evidence>
<dbReference type="InterPro" id="IPR009372">
    <property type="entry name" value="Poxvirus_A14.5"/>
</dbReference>
<evidence type="ECO:0000313" key="3">
    <source>
        <dbReference type="Proteomes" id="UP000121784"/>
    </source>
</evidence>
<sequence>MITNYEPLILFGIITATSLINIKLSTNLKINIIFFTQTILFMWFIFHFIHSLF</sequence>
<accession>A0A097IVW2</accession>
<gene>
    <name evidence="2" type="primary">123</name>
</gene>
<dbReference type="EMBL" id="KM595078">
    <property type="protein sequence ID" value="AIT70738.1"/>
    <property type="molecule type" value="Genomic_DNA"/>
</dbReference>
<evidence type="ECO:0000313" key="2">
    <source>
        <dbReference type="EMBL" id="AIT70738.1"/>
    </source>
</evidence>
<organism evidence="2 3">
    <name type="scientific">Cotia virus</name>
    <dbReference type="NCBI Taxonomy" id="39444"/>
    <lineage>
        <taxon>Viruses</taxon>
        <taxon>Varidnaviria</taxon>
        <taxon>Bamfordvirae</taxon>
        <taxon>Nucleocytoviricota</taxon>
        <taxon>Pokkesviricetes</taxon>
        <taxon>Chitovirales</taxon>
        <taxon>Poxviridae</taxon>
        <taxon>Chordopoxvirinae</taxon>
        <taxon>Oryzopoxvirus</taxon>
        <taxon>Oryzopoxvirus cotia</taxon>
    </lineage>
</organism>
<keyword evidence="1" id="KW-0472">Membrane</keyword>